<dbReference type="RefSeq" id="WP_096234928.1">
    <property type="nucleotide sequence ID" value="NZ_CP023422.1"/>
</dbReference>
<keyword evidence="6" id="KW-1185">Reference proteome</keyword>
<dbReference type="Pfam" id="PF13296">
    <property type="entry name" value="T6SS_Vgr"/>
    <property type="match status" value="1"/>
</dbReference>
<name>A0A290WVI2_9BURK</name>
<accession>A0A290WVI2</accession>
<feature type="domain" description="DUF2345" evidence="3">
    <location>
        <begin position="697"/>
        <end position="843"/>
    </location>
</feature>
<sequence>MESADEFMQFMLVGKELNARHRPLRLRLAYADGINDDVLLPQQVDGREAICADLEYRIRCVSLDAHLPLKQFIGVPAELQIVTDAGQLRSVCGIVVQASAGLSDGGLATYQLVLHDALTLMEKRRNTRVFRSKTELEIVELLIAEWRLGNTIIGATFVCEIDQALAGRHFPARELTMQHNESDAAFIRRLLRRRGISWVIQPVAARHGASDAMPSHVLLLFDDASRLPENVAPVIRYHRADATEESDTITAWGAVRTLQAGSIGRHSWDYAAPRNRQFMQTDADGMADQGACGNCLAAKLDDYFVATPHMGNDAEDFRQLGLLAMARHDVETKCFHGEGVVRSLCAGQQFSLEGHPEIDRHRPDARRFLVTALEVHASNNLPRALDARIARLFAASDWLAQGATWVAGETGPETPRYRMRFSCVRSSVALVPAFDPQRDVPQPQLQSAIVVGPIGEEVHCDEQGRIKVRFPATRAADHAHAQGSGASDTERDTAWLRVVSNWAGDGQGSAHQCGTLALPRVGSEVLIGFLAGDPDRPIVLGQLFNAVAPPPALSKRGALPGNRYLAGLRSREVRGQGGNQLRFDDTPRQISAQLASDHATTELNLGFLVEPRAGGAGQQRGDGFELRSDHGGAIRSGKALLLSAWRRLDATGGQLSAEEHLALMQECLDLFKSLGEYAGAHQALPVDVAPAAALKEAVAGAVAPTASLTAPAGLALSSPKTIVSYAGVNVDTVAQQHVHVIAGQRCSMQAGEGVSVFAHKGGITQIAHHGKFLMQSQFDEMQLNAAKALKLTANTRMIGMAQDEITFMTAGGAYLKLAGGSVELGGPGALTIKTDGHHWNGPASSKAELPSFDEGDLGRMPQVLSGLDDSPVSGVKIVVEREDGSQQVVDADSEGKGAAIVGDSLEKLKVRIFRPRD</sequence>
<dbReference type="SUPFAM" id="SSF69255">
    <property type="entry name" value="gp5 N-terminal domain-like"/>
    <property type="match status" value="1"/>
</dbReference>
<dbReference type="AlphaFoldDB" id="A0A290WVI2"/>
<dbReference type="InterPro" id="IPR037026">
    <property type="entry name" value="Vgr_OB-fold_dom_sf"/>
</dbReference>
<evidence type="ECO:0000259" key="3">
    <source>
        <dbReference type="Pfam" id="PF10106"/>
    </source>
</evidence>
<dbReference type="NCBIfam" id="TIGR01646">
    <property type="entry name" value="vgr_GE"/>
    <property type="match status" value="1"/>
</dbReference>
<dbReference type="Pfam" id="PF10106">
    <property type="entry name" value="DUF2345"/>
    <property type="match status" value="1"/>
</dbReference>
<reference evidence="5 6" key="1">
    <citation type="submission" date="2017-09" db="EMBL/GenBank/DDBJ databases">
        <title>Complete genome sequence of Janthinobacterium svalbardensis PAMC 27463.</title>
        <authorList>
            <person name="Cho Y.-J."/>
            <person name="Cho A."/>
            <person name="Kim O.-S."/>
            <person name="Lee J.-I."/>
        </authorList>
    </citation>
    <scope>NUCLEOTIDE SEQUENCE [LARGE SCALE GENOMIC DNA]</scope>
    <source>
        <strain evidence="5 6">PAMC 27463</strain>
    </source>
</reference>
<dbReference type="NCBIfam" id="TIGR03361">
    <property type="entry name" value="VI_Rhs_Vgr"/>
    <property type="match status" value="1"/>
</dbReference>
<protein>
    <submittedName>
        <fullName evidence="5">Type VI secretion system tip protein VgrG</fullName>
    </submittedName>
</protein>
<dbReference type="Pfam" id="PF05954">
    <property type="entry name" value="Phage_GPD"/>
    <property type="match status" value="1"/>
</dbReference>
<comment type="similarity">
    <text evidence="1">Belongs to the VgrG protein family.</text>
</comment>
<dbReference type="SUPFAM" id="SSF69349">
    <property type="entry name" value="Phage fibre proteins"/>
    <property type="match status" value="1"/>
</dbReference>
<organism evidence="5 6">
    <name type="scientific">Janthinobacterium svalbardensis</name>
    <dbReference type="NCBI Taxonomy" id="368607"/>
    <lineage>
        <taxon>Bacteria</taxon>
        <taxon>Pseudomonadati</taxon>
        <taxon>Pseudomonadota</taxon>
        <taxon>Betaproteobacteria</taxon>
        <taxon>Burkholderiales</taxon>
        <taxon>Oxalobacteraceae</taxon>
        <taxon>Janthinobacterium</taxon>
    </lineage>
</organism>
<evidence type="ECO:0000256" key="1">
    <source>
        <dbReference type="ARBA" id="ARBA00005558"/>
    </source>
</evidence>
<dbReference type="Gene3D" id="2.30.110.50">
    <property type="match status" value="1"/>
</dbReference>
<evidence type="ECO:0000313" key="5">
    <source>
        <dbReference type="EMBL" id="ATD60873.1"/>
    </source>
</evidence>
<feature type="domain" description="Putative type VI secretion system Rhs element associated Vgr" evidence="4">
    <location>
        <begin position="571"/>
        <end position="678"/>
    </location>
</feature>
<dbReference type="Gene3D" id="3.55.50.10">
    <property type="entry name" value="Baseplate protein-like domains"/>
    <property type="match status" value="1"/>
</dbReference>
<evidence type="ECO:0000259" key="4">
    <source>
        <dbReference type="Pfam" id="PF13296"/>
    </source>
</evidence>
<dbReference type="Proteomes" id="UP000218437">
    <property type="component" value="Chromosome"/>
</dbReference>
<dbReference type="Pfam" id="PF04717">
    <property type="entry name" value="Phage_base_V"/>
    <property type="match status" value="1"/>
</dbReference>
<evidence type="ECO:0000259" key="2">
    <source>
        <dbReference type="Pfam" id="PF04717"/>
    </source>
</evidence>
<dbReference type="SUPFAM" id="SSF69279">
    <property type="entry name" value="Phage tail proteins"/>
    <property type="match status" value="2"/>
</dbReference>
<dbReference type="InterPro" id="IPR028244">
    <property type="entry name" value="T6SS_Rhs_Vgr_dom"/>
</dbReference>
<proteinExistence type="inferred from homology"/>
<dbReference type="Gene3D" id="2.40.50.230">
    <property type="entry name" value="Gp5 N-terminal domain"/>
    <property type="match status" value="1"/>
</dbReference>
<gene>
    <name evidence="5" type="ORF">CNX70_12395</name>
</gene>
<dbReference type="InterPro" id="IPR006531">
    <property type="entry name" value="Gp5/Vgr_OB"/>
</dbReference>
<dbReference type="KEGG" id="jsv:CNX70_12395"/>
<feature type="domain" description="Gp5/Type VI secretion system Vgr protein OB-fold" evidence="2">
    <location>
        <begin position="488"/>
        <end position="544"/>
    </location>
</feature>
<dbReference type="InterPro" id="IPR017847">
    <property type="entry name" value="T6SS_RhsGE_Vgr_subset"/>
</dbReference>
<dbReference type="Gene3D" id="4.10.220.110">
    <property type="match status" value="1"/>
</dbReference>
<dbReference type="InterPro" id="IPR018769">
    <property type="entry name" value="VgrG2_DUF2345"/>
</dbReference>
<dbReference type="EMBL" id="CP023422">
    <property type="protein sequence ID" value="ATD60873.1"/>
    <property type="molecule type" value="Genomic_DNA"/>
</dbReference>
<evidence type="ECO:0000313" key="6">
    <source>
        <dbReference type="Proteomes" id="UP000218437"/>
    </source>
</evidence>
<dbReference type="InterPro" id="IPR006533">
    <property type="entry name" value="T6SS_Vgr_RhsGE"/>
</dbReference>